<keyword evidence="2" id="KW-1185">Reference proteome</keyword>
<reference evidence="1" key="2">
    <citation type="submission" date="2023-06" db="EMBL/GenBank/DDBJ databases">
        <authorList>
            <person name="Ma L."/>
            <person name="Liu K.-W."/>
            <person name="Li Z."/>
            <person name="Hsiao Y.-Y."/>
            <person name="Qi Y."/>
            <person name="Fu T."/>
            <person name="Tang G."/>
            <person name="Zhang D."/>
            <person name="Sun W.-H."/>
            <person name="Liu D.-K."/>
            <person name="Li Y."/>
            <person name="Chen G.-Z."/>
            <person name="Liu X.-D."/>
            <person name="Liao X.-Y."/>
            <person name="Jiang Y.-T."/>
            <person name="Yu X."/>
            <person name="Hao Y."/>
            <person name="Huang J."/>
            <person name="Zhao X.-W."/>
            <person name="Ke S."/>
            <person name="Chen Y.-Y."/>
            <person name="Wu W.-L."/>
            <person name="Hsu J.-L."/>
            <person name="Lin Y.-F."/>
            <person name="Huang M.-D."/>
            <person name="Li C.-Y."/>
            <person name="Huang L."/>
            <person name="Wang Z.-W."/>
            <person name="Zhao X."/>
            <person name="Zhong W.-Y."/>
            <person name="Peng D.-H."/>
            <person name="Ahmad S."/>
            <person name="Lan S."/>
            <person name="Zhang J.-S."/>
            <person name="Tsai W.-C."/>
            <person name="Van De Peer Y."/>
            <person name="Liu Z.-J."/>
        </authorList>
    </citation>
    <scope>NUCLEOTIDE SEQUENCE</scope>
    <source>
        <strain evidence="1">CP</strain>
        <tissue evidence="1">Leaves</tissue>
    </source>
</reference>
<protein>
    <submittedName>
        <fullName evidence="1">Uncharacterized protein</fullName>
    </submittedName>
</protein>
<organism evidence="1 2">
    <name type="scientific">Acorus calamus</name>
    <name type="common">Sweet flag</name>
    <dbReference type="NCBI Taxonomy" id="4465"/>
    <lineage>
        <taxon>Eukaryota</taxon>
        <taxon>Viridiplantae</taxon>
        <taxon>Streptophyta</taxon>
        <taxon>Embryophyta</taxon>
        <taxon>Tracheophyta</taxon>
        <taxon>Spermatophyta</taxon>
        <taxon>Magnoliopsida</taxon>
        <taxon>Liliopsida</taxon>
        <taxon>Acoraceae</taxon>
        <taxon>Acorus</taxon>
    </lineage>
</organism>
<dbReference type="PANTHER" id="PTHR48206:SF1">
    <property type="entry name" value="CHLOROPLAST SENSOR KINASE, CHLOROPLASTIC"/>
    <property type="match status" value="1"/>
</dbReference>
<dbReference type="PANTHER" id="PTHR48206">
    <property type="entry name" value="CHLOROPLAST SENSOR KINASE, CHLOROPLASTIC"/>
    <property type="match status" value="1"/>
</dbReference>
<name>A0AAV9EI00_ACOCL</name>
<proteinExistence type="predicted"/>
<dbReference type="AlphaFoldDB" id="A0AAV9EI00"/>
<reference evidence="1" key="1">
    <citation type="journal article" date="2023" name="Nat. Commun.">
        <title>Diploid and tetraploid genomes of Acorus and the evolution of monocots.</title>
        <authorList>
            <person name="Ma L."/>
            <person name="Liu K.W."/>
            <person name="Li Z."/>
            <person name="Hsiao Y.Y."/>
            <person name="Qi Y."/>
            <person name="Fu T."/>
            <person name="Tang G.D."/>
            <person name="Zhang D."/>
            <person name="Sun W.H."/>
            <person name="Liu D.K."/>
            <person name="Li Y."/>
            <person name="Chen G.Z."/>
            <person name="Liu X.D."/>
            <person name="Liao X.Y."/>
            <person name="Jiang Y.T."/>
            <person name="Yu X."/>
            <person name="Hao Y."/>
            <person name="Huang J."/>
            <person name="Zhao X.W."/>
            <person name="Ke S."/>
            <person name="Chen Y.Y."/>
            <person name="Wu W.L."/>
            <person name="Hsu J.L."/>
            <person name="Lin Y.F."/>
            <person name="Huang M.D."/>
            <person name="Li C.Y."/>
            <person name="Huang L."/>
            <person name="Wang Z.W."/>
            <person name="Zhao X."/>
            <person name="Zhong W.Y."/>
            <person name="Peng D.H."/>
            <person name="Ahmad S."/>
            <person name="Lan S."/>
            <person name="Zhang J.S."/>
            <person name="Tsai W.C."/>
            <person name="Van de Peer Y."/>
            <person name="Liu Z.J."/>
        </authorList>
    </citation>
    <scope>NUCLEOTIDE SEQUENCE</scope>
    <source>
        <strain evidence="1">CP</strain>
    </source>
</reference>
<dbReference type="Proteomes" id="UP001180020">
    <property type="component" value="Unassembled WGS sequence"/>
</dbReference>
<gene>
    <name evidence="1" type="ORF">QJS10_CPA06g01192</name>
</gene>
<dbReference type="InterPro" id="IPR053334">
    <property type="entry name" value="Chloroplast_Sensor_Kinase"/>
</dbReference>
<comment type="caution">
    <text evidence="1">The sequence shown here is derived from an EMBL/GenBank/DDBJ whole genome shotgun (WGS) entry which is preliminary data.</text>
</comment>
<evidence type="ECO:0000313" key="2">
    <source>
        <dbReference type="Proteomes" id="UP001180020"/>
    </source>
</evidence>
<evidence type="ECO:0000313" key="1">
    <source>
        <dbReference type="EMBL" id="KAK1313150.1"/>
    </source>
</evidence>
<sequence length="142" mass="15637">MLLSSIAIQTPALYPPFRPRQSFLLRPLSALRNPNQDTLRHRHHHQTSSTAGSDGALSVASAATVAAAIHRASSASPVDFSQRVEREGLVLPSTDFLKLCVEQLELFSSIVHGDAVLSVYVRPAASYIMDQLELRHHCLSRR</sequence>
<dbReference type="EMBL" id="JAUJYO010000006">
    <property type="protein sequence ID" value="KAK1313150.1"/>
    <property type="molecule type" value="Genomic_DNA"/>
</dbReference>
<accession>A0AAV9EI00</accession>